<dbReference type="GeneID" id="36328688"/>
<protein>
    <submittedName>
        <fullName evidence="2">Uncharacterized protein</fullName>
    </submittedName>
</protein>
<dbReference type="STRING" id="670580.A0A1X6NFS0"/>
<gene>
    <name evidence="2" type="ORF">POSPLADRAFT_1128472</name>
</gene>
<feature type="compositionally biased region" description="Basic and acidic residues" evidence="1">
    <location>
        <begin position="139"/>
        <end position="157"/>
    </location>
</feature>
<evidence type="ECO:0000313" key="2">
    <source>
        <dbReference type="EMBL" id="OSX67266.1"/>
    </source>
</evidence>
<evidence type="ECO:0000313" key="3">
    <source>
        <dbReference type="Proteomes" id="UP000194127"/>
    </source>
</evidence>
<dbReference type="EMBL" id="KZ110591">
    <property type="protein sequence ID" value="OSX67266.1"/>
    <property type="molecule type" value="Genomic_DNA"/>
</dbReference>
<sequence length="183" mass="20865">MRRKLVVNSVVNPLTTRLNCPSEIFKHTAGTLIAERLCTEASFTFRTQWEQEGTEQFPRELEAAALLAQCKRIVRQLNGYLLRLARRYGVRAPMTATRYSDADVRYVHRRPAEQGCSPEADVVMINDFPDCLRPFSLAKRTDRRPPDPSISDARDHPMGPSIRAGSSCELHVYPRLWHSPEDA</sequence>
<feature type="region of interest" description="Disordered" evidence="1">
    <location>
        <begin position="137"/>
        <end position="165"/>
    </location>
</feature>
<dbReference type="InterPro" id="IPR013328">
    <property type="entry name" value="6PGD_dom2"/>
</dbReference>
<dbReference type="Gene3D" id="1.10.1040.10">
    <property type="entry name" value="N-(1-d-carboxylethyl)-l-norvaline Dehydrogenase, domain 2"/>
    <property type="match status" value="1"/>
</dbReference>
<dbReference type="SUPFAM" id="SSF48179">
    <property type="entry name" value="6-phosphogluconate dehydrogenase C-terminal domain-like"/>
    <property type="match status" value="1"/>
</dbReference>
<dbReference type="RefSeq" id="XP_024344060.1">
    <property type="nucleotide sequence ID" value="XM_024483739.1"/>
</dbReference>
<name>A0A1X6NFS0_9APHY</name>
<reference evidence="2 3" key="1">
    <citation type="submission" date="2017-04" db="EMBL/GenBank/DDBJ databases">
        <title>Genome Sequence of the Model Brown-Rot Fungus Postia placenta SB12.</title>
        <authorList>
            <consortium name="DOE Joint Genome Institute"/>
            <person name="Gaskell J."/>
            <person name="Kersten P."/>
            <person name="Larrondo L.F."/>
            <person name="Canessa P."/>
            <person name="Martinez D."/>
            <person name="Hibbett D."/>
            <person name="Schmoll M."/>
            <person name="Kubicek C.P."/>
            <person name="Martinez A.T."/>
            <person name="Yadav J."/>
            <person name="Master E."/>
            <person name="Magnuson J.K."/>
            <person name="James T."/>
            <person name="Yaver D."/>
            <person name="Berka R."/>
            <person name="Labutti K."/>
            <person name="Lipzen A."/>
            <person name="Aerts A."/>
            <person name="Barry K."/>
            <person name="Henrissat B."/>
            <person name="Blanchette R."/>
            <person name="Grigoriev I."/>
            <person name="Cullen D."/>
        </authorList>
    </citation>
    <scope>NUCLEOTIDE SEQUENCE [LARGE SCALE GENOMIC DNA]</scope>
    <source>
        <strain evidence="2 3">MAD-698-R-SB12</strain>
    </source>
</reference>
<accession>A0A1X6NFS0</accession>
<dbReference type="OrthoDB" id="73846at2759"/>
<proteinExistence type="predicted"/>
<dbReference type="Proteomes" id="UP000194127">
    <property type="component" value="Unassembled WGS sequence"/>
</dbReference>
<keyword evidence="3" id="KW-1185">Reference proteome</keyword>
<dbReference type="InterPro" id="IPR008927">
    <property type="entry name" value="6-PGluconate_DH-like_C_sf"/>
</dbReference>
<organism evidence="2 3">
    <name type="scientific">Postia placenta MAD-698-R-SB12</name>
    <dbReference type="NCBI Taxonomy" id="670580"/>
    <lineage>
        <taxon>Eukaryota</taxon>
        <taxon>Fungi</taxon>
        <taxon>Dikarya</taxon>
        <taxon>Basidiomycota</taxon>
        <taxon>Agaricomycotina</taxon>
        <taxon>Agaricomycetes</taxon>
        <taxon>Polyporales</taxon>
        <taxon>Adustoporiaceae</taxon>
        <taxon>Rhodonia</taxon>
    </lineage>
</organism>
<evidence type="ECO:0000256" key="1">
    <source>
        <dbReference type="SAM" id="MobiDB-lite"/>
    </source>
</evidence>
<dbReference type="AlphaFoldDB" id="A0A1X6NFS0"/>